<dbReference type="Gene3D" id="1.25.40.20">
    <property type="entry name" value="Ankyrin repeat-containing domain"/>
    <property type="match status" value="1"/>
</dbReference>
<dbReference type="InterPro" id="IPR036770">
    <property type="entry name" value="Ankyrin_rpt-contain_sf"/>
</dbReference>
<evidence type="ECO:0000313" key="3">
    <source>
        <dbReference type="Proteomes" id="UP001149954"/>
    </source>
</evidence>
<protein>
    <submittedName>
        <fullName evidence="2">Uncharacterized protein</fullName>
    </submittedName>
</protein>
<accession>A0A9W9Y3Q6</accession>
<organism evidence="2 3">
    <name type="scientific">Penicillium fimorum</name>
    <dbReference type="NCBI Taxonomy" id="1882269"/>
    <lineage>
        <taxon>Eukaryota</taxon>
        <taxon>Fungi</taxon>
        <taxon>Dikarya</taxon>
        <taxon>Ascomycota</taxon>
        <taxon>Pezizomycotina</taxon>
        <taxon>Eurotiomycetes</taxon>
        <taxon>Eurotiomycetidae</taxon>
        <taxon>Eurotiales</taxon>
        <taxon>Aspergillaceae</taxon>
        <taxon>Penicillium</taxon>
    </lineage>
</organism>
<reference evidence="2" key="2">
    <citation type="journal article" date="2023" name="IMA Fungus">
        <title>Comparative genomic study of the Penicillium genus elucidates a diverse pangenome and 15 lateral gene transfer events.</title>
        <authorList>
            <person name="Petersen C."/>
            <person name="Sorensen T."/>
            <person name="Nielsen M.R."/>
            <person name="Sondergaard T.E."/>
            <person name="Sorensen J.L."/>
            <person name="Fitzpatrick D.A."/>
            <person name="Frisvad J.C."/>
            <person name="Nielsen K.L."/>
        </authorList>
    </citation>
    <scope>NUCLEOTIDE SEQUENCE</scope>
    <source>
        <strain evidence="2">IBT 29495</strain>
    </source>
</reference>
<dbReference type="SUPFAM" id="SSF48403">
    <property type="entry name" value="Ankyrin repeat"/>
    <property type="match status" value="1"/>
</dbReference>
<sequence>MSGGYYDSALQAASAANRTLAVDLLIENGANVKHKGDRHGTALHAAAVRPQAHGVNQGSRWNTAARRQPRYQPWSPTEQSLPSS</sequence>
<proteinExistence type="predicted"/>
<dbReference type="EMBL" id="JAPWDS010000002">
    <property type="protein sequence ID" value="KAJ5514454.1"/>
    <property type="molecule type" value="Genomic_DNA"/>
</dbReference>
<name>A0A9W9Y3Q6_9EURO</name>
<gene>
    <name evidence="2" type="ORF">N7463_004006</name>
</gene>
<comment type="caution">
    <text evidence="2">The sequence shown here is derived from an EMBL/GenBank/DDBJ whole genome shotgun (WGS) entry which is preliminary data.</text>
</comment>
<evidence type="ECO:0000313" key="2">
    <source>
        <dbReference type="EMBL" id="KAJ5514454.1"/>
    </source>
</evidence>
<feature type="compositionally biased region" description="Polar residues" evidence="1">
    <location>
        <begin position="74"/>
        <end position="84"/>
    </location>
</feature>
<reference evidence="2" key="1">
    <citation type="submission" date="2022-12" db="EMBL/GenBank/DDBJ databases">
        <authorList>
            <person name="Petersen C."/>
        </authorList>
    </citation>
    <scope>NUCLEOTIDE SEQUENCE</scope>
    <source>
        <strain evidence="2">IBT 29495</strain>
    </source>
</reference>
<dbReference type="AlphaFoldDB" id="A0A9W9Y3Q6"/>
<dbReference type="Proteomes" id="UP001149954">
    <property type="component" value="Unassembled WGS sequence"/>
</dbReference>
<evidence type="ECO:0000256" key="1">
    <source>
        <dbReference type="SAM" id="MobiDB-lite"/>
    </source>
</evidence>
<dbReference type="OrthoDB" id="4772757at2759"/>
<keyword evidence="3" id="KW-1185">Reference proteome</keyword>
<feature type="region of interest" description="Disordered" evidence="1">
    <location>
        <begin position="51"/>
        <end position="84"/>
    </location>
</feature>